<gene>
    <name evidence="2" type="ORF">P4O66_001496</name>
</gene>
<dbReference type="EMBL" id="JAROKS010000017">
    <property type="protein sequence ID" value="KAK1793764.1"/>
    <property type="molecule type" value="Genomic_DNA"/>
</dbReference>
<dbReference type="GO" id="GO:0016706">
    <property type="term" value="F:2-oxoglutarate-dependent dioxygenase activity"/>
    <property type="evidence" value="ECO:0007669"/>
    <property type="project" value="InterPro"/>
</dbReference>
<accession>A0AAD8Z8V2</accession>
<dbReference type="Pfam" id="PF09004">
    <property type="entry name" value="ALKBH8_N"/>
    <property type="match status" value="1"/>
</dbReference>
<dbReference type="GO" id="GO:0008168">
    <property type="term" value="F:methyltransferase activity"/>
    <property type="evidence" value="ECO:0007669"/>
    <property type="project" value="InterPro"/>
</dbReference>
<evidence type="ECO:0000259" key="1">
    <source>
        <dbReference type="Pfam" id="PF09004"/>
    </source>
</evidence>
<reference evidence="2" key="1">
    <citation type="submission" date="2023-03" db="EMBL/GenBank/DDBJ databases">
        <title>Electrophorus voltai genome.</title>
        <authorList>
            <person name="Bian C."/>
        </authorList>
    </citation>
    <scope>NUCLEOTIDE SEQUENCE</scope>
    <source>
        <strain evidence="2">CB-2022</strain>
        <tissue evidence="2">Muscle</tissue>
    </source>
</reference>
<comment type="caution">
    <text evidence="2">The sequence shown here is derived from an EMBL/GenBank/DDBJ whole genome shotgun (WGS) entry which is preliminary data.</text>
</comment>
<dbReference type="InterPro" id="IPR015095">
    <property type="entry name" value="AlkB_hom8_N"/>
</dbReference>
<name>A0AAD8Z8V2_9TELE</name>
<dbReference type="AlphaFoldDB" id="A0AAD8Z8V2"/>
<evidence type="ECO:0000313" key="2">
    <source>
        <dbReference type="EMBL" id="KAK1793764.1"/>
    </source>
</evidence>
<feature type="domain" description="Alkylated DNA repair protein AlkB homologue 8 N-terminal" evidence="1">
    <location>
        <begin position="152"/>
        <end position="193"/>
    </location>
</feature>
<dbReference type="PANTHER" id="PTHR47027">
    <property type="entry name" value="REVERSE TRANSCRIPTASE DOMAIN-CONTAINING PROTEIN"/>
    <property type="match status" value="1"/>
</dbReference>
<sequence length="294" mass="33754">MLRNDGVECGTEVYEQHSYVGAIFIQMCKCQVVCGGDGIIRRVVGAGCVLSPLLYSLYTYDCTATSSSTIIVKFADDTVVMGLILDNDERASWAWCQENNLLLNISKTKKLIVDCSKKQERHYQPVRISGTMVERVDSFRYLGVHISQDLSWSCHTNSLAKKACQRLYHLRRLRDFRLPSKVLRNFYACTIESILTGNITVWFGNSTKQDRQALQRVMRSAERITHTELSDLQTIYYKRCQTKARRIVKDPTHPNNRLFSLLRSGKRFCSLKTNTERLKRSFFPQASRALNQGN</sequence>
<proteinExistence type="predicted"/>
<protein>
    <recommendedName>
        <fullName evidence="1">Alkylated DNA repair protein AlkB homologue 8 N-terminal domain-containing protein</fullName>
    </recommendedName>
</protein>
<dbReference type="PANTHER" id="PTHR47027:SF30">
    <property type="entry name" value="THAP-TYPE DOMAIN-CONTAINING PROTEIN"/>
    <property type="match status" value="1"/>
</dbReference>
<keyword evidence="3" id="KW-1185">Reference proteome</keyword>
<evidence type="ECO:0000313" key="3">
    <source>
        <dbReference type="Proteomes" id="UP001239994"/>
    </source>
</evidence>
<dbReference type="Proteomes" id="UP001239994">
    <property type="component" value="Unassembled WGS sequence"/>
</dbReference>
<organism evidence="2 3">
    <name type="scientific">Electrophorus voltai</name>
    <dbReference type="NCBI Taxonomy" id="2609070"/>
    <lineage>
        <taxon>Eukaryota</taxon>
        <taxon>Metazoa</taxon>
        <taxon>Chordata</taxon>
        <taxon>Craniata</taxon>
        <taxon>Vertebrata</taxon>
        <taxon>Euteleostomi</taxon>
        <taxon>Actinopterygii</taxon>
        <taxon>Neopterygii</taxon>
        <taxon>Teleostei</taxon>
        <taxon>Ostariophysi</taxon>
        <taxon>Gymnotiformes</taxon>
        <taxon>Gymnotoidei</taxon>
        <taxon>Gymnotidae</taxon>
        <taxon>Electrophorus</taxon>
    </lineage>
</organism>